<feature type="region of interest" description="Disordered" evidence="1">
    <location>
        <begin position="176"/>
        <end position="225"/>
    </location>
</feature>
<feature type="compositionally biased region" description="Acidic residues" evidence="1">
    <location>
        <begin position="216"/>
        <end position="225"/>
    </location>
</feature>
<dbReference type="EMBL" id="JANBPY010001487">
    <property type="protein sequence ID" value="KAJ1959831.1"/>
    <property type="molecule type" value="Genomic_DNA"/>
</dbReference>
<dbReference type="OrthoDB" id="5645161at2759"/>
<gene>
    <name evidence="2" type="ORF">IWQ62_004457</name>
</gene>
<dbReference type="AlphaFoldDB" id="A0A9W8E5L2"/>
<sequence>MSNSTNTFTTQRQYQALNKVEKQRANEVGRDMARHIIPNQSDLIEKVTGVSSVGGYYCISQDFEALGHFRNPDPSPLHQQLYRKAREWFNPTGRSEGGRREARMYPQFKAFVFLIALLLQDKRHKKKHRLERYLLPHRMSDICGDPYSAKRHDIAISWHHPDTDIEAECRAFLDYEESKSNQKQKKSSANLGPDADYVPPRTSKKRASKGKSPEEPSSDTDFDIT</sequence>
<name>A0A9W8E5L2_9FUNG</name>
<evidence type="ECO:0000313" key="3">
    <source>
        <dbReference type="Proteomes" id="UP001150925"/>
    </source>
</evidence>
<dbReference type="Proteomes" id="UP001150925">
    <property type="component" value="Unassembled WGS sequence"/>
</dbReference>
<protein>
    <submittedName>
        <fullName evidence="2">Uncharacterized protein</fullName>
    </submittedName>
</protein>
<organism evidence="2 3">
    <name type="scientific">Dispira parvispora</name>
    <dbReference type="NCBI Taxonomy" id="1520584"/>
    <lineage>
        <taxon>Eukaryota</taxon>
        <taxon>Fungi</taxon>
        <taxon>Fungi incertae sedis</taxon>
        <taxon>Zoopagomycota</taxon>
        <taxon>Kickxellomycotina</taxon>
        <taxon>Dimargaritomycetes</taxon>
        <taxon>Dimargaritales</taxon>
        <taxon>Dimargaritaceae</taxon>
        <taxon>Dispira</taxon>
    </lineage>
</organism>
<reference evidence="2" key="1">
    <citation type="submission" date="2022-07" db="EMBL/GenBank/DDBJ databases">
        <title>Phylogenomic reconstructions and comparative analyses of Kickxellomycotina fungi.</title>
        <authorList>
            <person name="Reynolds N.K."/>
            <person name="Stajich J.E."/>
            <person name="Barry K."/>
            <person name="Grigoriev I.V."/>
            <person name="Crous P."/>
            <person name="Smith M.E."/>
        </authorList>
    </citation>
    <scope>NUCLEOTIDE SEQUENCE</scope>
    <source>
        <strain evidence="2">RSA 1196</strain>
    </source>
</reference>
<keyword evidence="3" id="KW-1185">Reference proteome</keyword>
<accession>A0A9W8E5L2</accession>
<evidence type="ECO:0000256" key="1">
    <source>
        <dbReference type="SAM" id="MobiDB-lite"/>
    </source>
</evidence>
<proteinExistence type="predicted"/>
<comment type="caution">
    <text evidence="2">The sequence shown here is derived from an EMBL/GenBank/DDBJ whole genome shotgun (WGS) entry which is preliminary data.</text>
</comment>
<evidence type="ECO:0000313" key="2">
    <source>
        <dbReference type="EMBL" id="KAJ1959831.1"/>
    </source>
</evidence>